<dbReference type="Proteomes" id="UP000736335">
    <property type="component" value="Unassembled WGS sequence"/>
</dbReference>
<reference evidence="1" key="2">
    <citation type="submission" date="2020-11" db="EMBL/GenBank/DDBJ databases">
        <authorList>
            <consortium name="DOE Joint Genome Institute"/>
            <person name="Kuo A."/>
            <person name="Miyauchi S."/>
            <person name="Kiss E."/>
            <person name="Drula E."/>
            <person name="Kohler A."/>
            <person name="Sanchez-Garcia M."/>
            <person name="Andreopoulos B."/>
            <person name="Barry K.W."/>
            <person name="Bonito G."/>
            <person name="Buee M."/>
            <person name="Carver A."/>
            <person name="Chen C."/>
            <person name="Cichocki N."/>
            <person name="Clum A."/>
            <person name="Culley D."/>
            <person name="Crous P.W."/>
            <person name="Fauchery L."/>
            <person name="Girlanda M."/>
            <person name="Hayes R."/>
            <person name="Keri Z."/>
            <person name="Labutti K."/>
            <person name="Lipzen A."/>
            <person name="Lombard V."/>
            <person name="Magnuson J."/>
            <person name="Maillard F."/>
            <person name="Morin E."/>
            <person name="Murat C."/>
            <person name="Nolan M."/>
            <person name="Ohm R."/>
            <person name="Pangilinan J."/>
            <person name="Pereira M."/>
            <person name="Perotto S."/>
            <person name="Peter M."/>
            <person name="Riley R."/>
            <person name="Sitrit Y."/>
            <person name="Stielow B."/>
            <person name="Szollosi G."/>
            <person name="Zifcakova L."/>
            <person name="Stursova M."/>
            <person name="Spatafora J.W."/>
            <person name="Tedersoo L."/>
            <person name="Vaario L.-M."/>
            <person name="Yamada A."/>
            <person name="Yan M."/>
            <person name="Wang P."/>
            <person name="Xu J."/>
            <person name="Bruns T."/>
            <person name="Baldrian P."/>
            <person name="Vilgalys R."/>
            <person name="Henrissat B."/>
            <person name="Grigoriev I.V."/>
            <person name="Hibbett D."/>
            <person name="Nagy L.G."/>
            <person name="Martin F.M."/>
        </authorList>
    </citation>
    <scope>NUCLEOTIDE SEQUENCE</scope>
    <source>
        <strain evidence="1">UH-Tt-Lm1</strain>
    </source>
</reference>
<keyword evidence="2" id="KW-1185">Reference proteome</keyword>
<dbReference type="EMBL" id="WIUZ02000001">
    <property type="protein sequence ID" value="KAF9792930.1"/>
    <property type="molecule type" value="Genomic_DNA"/>
</dbReference>
<gene>
    <name evidence="1" type="ORF">BJ322DRAFT_1032164</name>
</gene>
<sequence length="204" mass="22907">MRMSTSNVSTTTPLSTTQERRLLDYLDEQFLELTRGYKKRSHPSSNLTTLPAYLDASQRILDLILQIPPVDPSASLRSTLLLRLTGEVFNSVPGYTPDEQSLSVLLDWLRDLDRGWLAVLRSRGWDLATRSGTSVQLPDGTRSTPLSQTERTRLKSMLVAGTEMLEEWIEALRTDVETTQAGRLEDLFSGVLAEMGFLRGEFSV</sequence>
<organism evidence="1 2">
    <name type="scientific">Thelephora terrestris</name>
    <dbReference type="NCBI Taxonomy" id="56493"/>
    <lineage>
        <taxon>Eukaryota</taxon>
        <taxon>Fungi</taxon>
        <taxon>Dikarya</taxon>
        <taxon>Basidiomycota</taxon>
        <taxon>Agaricomycotina</taxon>
        <taxon>Agaricomycetes</taxon>
        <taxon>Thelephorales</taxon>
        <taxon>Thelephoraceae</taxon>
        <taxon>Thelephora</taxon>
    </lineage>
</organism>
<dbReference type="AlphaFoldDB" id="A0A9P6LC17"/>
<dbReference type="OrthoDB" id="2574879at2759"/>
<comment type="caution">
    <text evidence="1">The sequence shown here is derived from an EMBL/GenBank/DDBJ whole genome shotgun (WGS) entry which is preliminary data.</text>
</comment>
<reference evidence="1" key="1">
    <citation type="journal article" date="2020" name="Nat. Commun.">
        <title>Large-scale genome sequencing of mycorrhizal fungi provides insights into the early evolution of symbiotic traits.</title>
        <authorList>
            <person name="Miyauchi S."/>
            <person name="Kiss E."/>
            <person name="Kuo A."/>
            <person name="Drula E."/>
            <person name="Kohler A."/>
            <person name="Sanchez-Garcia M."/>
            <person name="Morin E."/>
            <person name="Andreopoulos B."/>
            <person name="Barry K.W."/>
            <person name="Bonito G."/>
            <person name="Buee M."/>
            <person name="Carver A."/>
            <person name="Chen C."/>
            <person name="Cichocki N."/>
            <person name="Clum A."/>
            <person name="Culley D."/>
            <person name="Crous P.W."/>
            <person name="Fauchery L."/>
            <person name="Girlanda M."/>
            <person name="Hayes R.D."/>
            <person name="Keri Z."/>
            <person name="LaButti K."/>
            <person name="Lipzen A."/>
            <person name="Lombard V."/>
            <person name="Magnuson J."/>
            <person name="Maillard F."/>
            <person name="Murat C."/>
            <person name="Nolan M."/>
            <person name="Ohm R.A."/>
            <person name="Pangilinan J."/>
            <person name="Pereira M.F."/>
            <person name="Perotto S."/>
            <person name="Peter M."/>
            <person name="Pfister S."/>
            <person name="Riley R."/>
            <person name="Sitrit Y."/>
            <person name="Stielow J.B."/>
            <person name="Szollosi G."/>
            <person name="Zifcakova L."/>
            <person name="Stursova M."/>
            <person name="Spatafora J.W."/>
            <person name="Tedersoo L."/>
            <person name="Vaario L.M."/>
            <person name="Yamada A."/>
            <person name="Yan M."/>
            <person name="Wang P."/>
            <person name="Xu J."/>
            <person name="Bruns T."/>
            <person name="Baldrian P."/>
            <person name="Vilgalys R."/>
            <person name="Dunand C."/>
            <person name="Henrissat B."/>
            <person name="Grigoriev I.V."/>
            <person name="Hibbett D."/>
            <person name="Nagy L.G."/>
            <person name="Martin F.M."/>
        </authorList>
    </citation>
    <scope>NUCLEOTIDE SEQUENCE</scope>
    <source>
        <strain evidence="1">UH-Tt-Lm1</strain>
    </source>
</reference>
<protein>
    <submittedName>
        <fullName evidence="1">Uncharacterized protein</fullName>
    </submittedName>
</protein>
<evidence type="ECO:0000313" key="1">
    <source>
        <dbReference type="EMBL" id="KAF9792930.1"/>
    </source>
</evidence>
<accession>A0A9P6LC17</accession>
<proteinExistence type="predicted"/>
<name>A0A9P6LC17_9AGAM</name>
<evidence type="ECO:0000313" key="2">
    <source>
        <dbReference type="Proteomes" id="UP000736335"/>
    </source>
</evidence>